<gene>
    <name evidence="1" type="ORF">CIN_13880</name>
</gene>
<evidence type="ECO:0000313" key="1">
    <source>
        <dbReference type="EMBL" id="EHD14029.1"/>
    </source>
</evidence>
<dbReference type="Proteomes" id="UP000005939">
    <property type="component" value="Unassembled WGS sequence"/>
</dbReference>
<evidence type="ECO:0000313" key="2">
    <source>
        <dbReference type="Proteomes" id="UP000005939"/>
    </source>
</evidence>
<reference evidence="1 2" key="1">
    <citation type="submission" date="2011-10" db="EMBL/GenBank/DDBJ databases">
        <title>Genome Sequence of Commensalibacter intestini A911, isolated from Drosophila gut.</title>
        <authorList>
            <person name="Lee W.-J."/>
            <person name="Kim E.-K."/>
        </authorList>
    </citation>
    <scope>NUCLEOTIDE SEQUENCE [LARGE SCALE GENOMIC DNA]</scope>
    <source>
        <strain evidence="1 2">A911</strain>
    </source>
</reference>
<dbReference type="STRING" id="1088868.CIN_13880"/>
<accession>G6F0F7</accession>
<name>G6F0F7_9PROT</name>
<dbReference type="eggNOG" id="COG5492">
    <property type="taxonomic scope" value="Bacteria"/>
</dbReference>
<evidence type="ECO:0008006" key="3">
    <source>
        <dbReference type="Google" id="ProtNLM"/>
    </source>
</evidence>
<dbReference type="AlphaFoldDB" id="G6F0F7"/>
<dbReference type="EMBL" id="AGFR01000007">
    <property type="protein sequence ID" value="EHD14029.1"/>
    <property type="molecule type" value="Genomic_DNA"/>
</dbReference>
<sequence>MKLRNVVSVASILGAILSFNLQQEAKANVADDLNTNYNKIVTNCGSSDQPAYECSGNLVRLTSVSQYNAWDPNPHSVALQSVSFTYLRHDIKVELGYNKLLSGIIYYPPMITPADKEVAQIKCAFPMDGWSSSRSDGCKRPIDNKTCQDLGIHTAEGWYQDFMSRPIADSNRYVNQCGFSMTIKGENIAQDFNENLKIINNIFDETMLGADGQLPSYRINGYNEITIKPFPSNDQSQIINPEKLPIQAFFYVSKDGNSGLADARYYQQQYYQKAHIIVPIVKVNENENDPANISFSYNPEDRGVTVADELNANYNKVVDNCGGKDNPAFQCSGILFRQTSYSSASHAWDPNELSIKLDGVSFAYLRKDIHFRNFMNARNSGFIYYPSQQAPSDIENAKISCAFPTIGWSNDRPYGRCGSHTSYPTTSVECQQQGIYTADDWYKKFADTSVVGLNKFFSQCGFDVSNCGHDIATAFSESIKAHNLAEANSNLSGSGSNEIIVRNQETDASGKSVHPETLPLQAFYYQNATGLTEAQKYQQDYYNTTGKVVPVVYMNTTDFNNISFEYKATDQVVKNN</sequence>
<proteinExistence type="predicted"/>
<dbReference type="RefSeq" id="WP_008854378.1">
    <property type="nucleotide sequence ID" value="NZ_AGFR01000007.1"/>
</dbReference>
<comment type="caution">
    <text evidence="1">The sequence shown here is derived from an EMBL/GenBank/DDBJ whole genome shotgun (WGS) entry which is preliminary data.</text>
</comment>
<dbReference type="OrthoDB" id="7376645at2"/>
<organism evidence="1 2">
    <name type="scientific">Commensalibacter intestini A911</name>
    <dbReference type="NCBI Taxonomy" id="1088868"/>
    <lineage>
        <taxon>Bacteria</taxon>
        <taxon>Pseudomonadati</taxon>
        <taxon>Pseudomonadota</taxon>
        <taxon>Alphaproteobacteria</taxon>
        <taxon>Acetobacterales</taxon>
        <taxon>Acetobacteraceae</taxon>
    </lineage>
</organism>
<protein>
    <recommendedName>
        <fullName evidence="3">Halovibrin HvnA</fullName>
    </recommendedName>
</protein>